<sequence>MFDSEEHYLDEIEKYKKYSTHEDLLLILAKRGHYEAKTKLGQSKQELLVVSIALGFLAEGLPFLDLIREGNVGLNKGLEDIKTLSEGTSLNAFLTPYITSSIKKSLSQ</sequence>
<accession>W4QZU1</accession>
<dbReference type="GO" id="GO:0003700">
    <property type="term" value="F:DNA-binding transcription factor activity"/>
    <property type="evidence" value="ECO:0007669"/>
    <property type="project" value="InterPro"/>
</dbReference>
<dbReference type="GO" id="GO:0006352">
    <property type="term" value="P:DNA-templated transcription initiation"/>
    <property type="evidence" value="ECO:0007669"/>
    <property type="project" value="InterPro"/>
</dbReference>
<evidence type="ECO:0000313" key="2">
    <source>
        <dbReference type="Proteomes" id="UP000018896"/>
    </source>
</evidence>
<dbReference type="Proteomes" id="UP000018896">
    <property type="component" value="Unassembled WGS sequence"/>
</dbReference>
<dbReference type="RefSeq" id="WP_035667036.1">
    <property type="nucleotide sequence ID" value="NZ_BAUV01000044.1"/>
</dbReference>
<dbReference type="Gene3D" id="1.20.120.1810">
    <property type="match status" value="1"/>
</dbReference>
<keyword evidence="2" id="KW-1185">Reference proteome</keyword>
<comment type="caution">
    <text evidence="1">The sequence shown here is derived from an EMBL/GenBank/DDBJ whole genome shotgun (WGS) entry which is preliminary data.</text>
</comment>
<evidence type="ECO:0000313" key="1">
    <source>
        <dbReference type="EMBL" id="GAE36834.1"/>
    </source>
</evidence>
<dbReference type="AlphaFoldDB" id="W4QZU1"/>
<dbReference type="EMBL" id="BAUV01000044">
    <property type="protein sequence ID" value="GAE36834.1"/>
    <property type="molecule type" value="Genomic_DNA"/>
</dbReference>
<dbReference type="InterPro" id="IPR013325">
    <property type="entry name" value="RNA_pol_sigma_r2"/>
</dbReference>
<name>W4QZU1_HALA3</name>
<protein>
    <submittedName>
        <fullName evidence="1">Uncharacterized protein</fullName>
    </submittedName>
</protein>
<dbReference type="OrthoDB" id="2064505at2"/>
<organism evidence="1 2">
    <name type="scientific">Halalkalibacter akibai (strain ATCC 43226 / DSM 21942 / CIP 109018 / JCM 9157 / 1139)</name>
    <name type="common">Bacillus akibai</name>
    <dbReference type="NCBI Taxonomy" id="1236973"/>
    <lineage>
        <taxon>Bacteria</taxon>
        <taxon>Bacillati</taxon>
        <taxon>Bacillota</taxon>
        <taxon>Bacilli</taxon>
        <taxon>Bacillales</taxon>
        <taxon>Bacillaceae</taxon>
        <taxon>Halalkalibacter</taxon>
    </lineage>
</organism>
<dbReference type="STRING" id="1236973.JCM9157_4055"/>
<proteinExistence type="predicted"/>
<gene>
    <name evidence="1" type="ORF">JCM9157_4055</name>
</gene>
<reference evidence="1 2" key="1">
    <citation type="journal article" date="2014" name="Genome Announc.">
        <title>Draft Genome Sequences of Three Alkaliphilic Bacillus Strains, Bacillus wakoensis JCM 9140T, Bacillus akibai JCM 9157T, and Bacillus hemicellulosilyticus JCM 9152T.</title>
        <authorList>
            <person name="Yuki M."/>
            <person name="Oshima K."/>
            <person name="Suda W."/>
            <person name="Oshida Y."/>
            <person name="Kitamura K."/>
            <person name="Iida T."/>
            <person name="Hattori M."/>
            <person name="Ohkuma M."/>
        </authorList>
    </citation>
    <scope>NUCLEOTIDE SEQUENCE [LARGE SCALE GENOMIC DNA]</scope>
    <source>
        <strain evidence="1 2">JCM 9157</strain>
    </source>
</reference>
<dbReference type="SUPFAM" id="SSF88946">
    <property type="entry name" value="Sigma2 domain of RNA polymerase sigma factors"/>
    <property type="match status" value="1"/>
</dbReference>